<name>A0A836GGP5_9TRYP</name>
<evidence type="ECO:0000313" key="2">
    <source>
        <dbReference type="EMBL" id="KAG5464970.1"/>
    </source>
</evidence>
<feature type="region of interest" description="Disordered" evidence="1">
    <location>
        <begin position="575"/>
        <end position="657"/>
    </location>
</feature>
<dbReference type="PANTHER" id="PTHR24110:SF3">
    <property type="entry name" value="CENTROSOMAL PROTEIN OF 78 KDA"/>
    <property type="match status" value="1"/>
</dbReference>
<dbReference type="EMBL" id="JAFHLR010000036">
    <property type="protein sequence ID" value="KAG5464970.1"/>
    <property type="molecule type" value="Genomic_DNA"/>
</dbReference>
<feature type="region of interest" description="Disordered" evidence="1">
    <location>
        <begin position="282"/>
        <end position="317"/>
    </location>
</feature>
<dbReference type="KEGG" id="loi:92356434"/>
<feature type="compositionally biased region" description="Low complexity" evidence="1">
    <location>
        <begin position="644"/>
        <end position="656"/>
    </location>
</feature>
<accession>A0A836GGP5</accession>
<comment type="caution">
    <text evidence="2">The sequence shown here is derived from an EMBL/GenBank/DDBJ whole genome shotgun (WGS) entry which is preliminary data.</text>
</comment>
<sequence length="830" mass="87390">MRRPSLIERYFAQCQAHHTLPRSEFVASLRDGIIDVNLAEIPLADIRHFAYAVLDIYPAPAAARSRVAPSRNPSRQRSPKKASSDRITSSQPGVTGGLSRTQFVKLHFSYNTTLPATHLPRGAASSSASAPLLCTQNEPTLRCLSEAVARTVKESASTLSSFAWCGMPLTTTAAPGRATLQQRGDVPRVPPSLTHVLPLCHRLTSLRLVGVPLSRVQFMQLTIPSLKSPAAGADGGVMWPALEEASFVRCGLTDACKGGLVHLIRAAVPVASSSMWQRSLRGGYTSSDDRPLPRPAAGTMFPGHSATRGLKGLDVSQNPLGDETARAVATAIPGSALRYLNVSSTSITWGGGSLLASPTVLEDTAMESVDMSNTGLSEMLARSGSATESKVLAESSVAAGFRVMMRGMGQLLILRESARSLQQRWLVHTTTAVAPQSSPTRALDRPPMKPPTRTQTHVMETETVAPPAPATLVPSSNAGDQHSAAEASHTPAASLGPDANLYGPWWPMFASWYAAQGTISPACSAATMAKGSSSFSPRKGYVPVPVPFPVLAPMPMPYTAPGGADCPLSGAVTAATTAPHATGAEAEDNAPSPEQQASTSDPSGPRDAAPVTSEALPSAASASKGHDEGADEDLAGGLTHPDLASSQTATGTTSGSNDLVHRASEAAGDRKFLLALISRLEAYEMDIAERLEAQYQRTTTQLTSLEKDMRFRLQHIADADRKERTAAADRQAALLEALAALRTEPAAVSVDGMKEAMLAQLMHLIEAGMEKVQAALGTEGAVEKKIACAGEGKTSPLLRYSEATIHAGAVPVTDRDLVKMASERLKELGW</sequence>
<feature type="region of interest" description="Disordered" evidence="1">
    <location>
        <begin position="64"/>
        <end position="96"/>
    </location>
</feature>
<reference evidence="3" key="2">
    <citation type="journal article" date="2021" name="Sci. Data">
        <title>Chromosome-scale genome sequencing, assembly and annotation of six genomes from subfamily Leishmaniinae.</title>
        <authorList>
            <person name="Almutairi H."/>
            <person name="Urbaniak M.D."/>
            <person name="Bates M.D."/>
            <person name="Jariyapan N."/>
            <person name="Kwakye-Nuako G."/>
            <person name="Thomaz Soccol V."/>
            <person name="Al-Salem W.S."/>
            <person name="Dillon R.J."/>
            <person name="Bates P.A."/>
            <person name="Gatherer D."/>
        </authorList>
    </citation>
    <scope>NUCLEOTIDE SEQUENCE [LARGE SCALE GENOMIC DNA]</scope>
</reference>
<keyword evidence="3" id="KW-1185">Reference proteome</keyword>
<evidence type="ECO:0000313" key="3">
    <source>
        <dbReference type="Proteomes" id="UP000674143"/>
    </source>
</evidence>
<organism evidence="2 3">
    <name type="scientific">Leishmania orientalis</name>
    <dbReference type="NCBI Taxonomy" id="2249476"/>
    <lineage>
        <taxon>Eukaryota</taxon>
        <taxon>Discoba</taxon>
        <taxon>Euglenozoa</taxon>
        <taxon>Kinetoplastea</taxon>
        <taxon>Metakinetoplastina</taxon>
        <taxon>Trypanosomatida</taxon>
        <taxon>Trypanosomatidae</taxon>
        <taxon>Leishmaniinae</taxon>
        <taxon>Leishmania</taxon>
    </lineage>
</organism>
<dbReference type="SUPFAM" id="SSF52047">
    <property type="entry name" value="RNI-like"/>
    <property type="match status" value="1"/>
</dbReference>
<dbReference type="AlphaFoldDB" id="A0A836GGP5"/>
<proteinExistence type="predicted"/>
<feature type="compositionally biased region" description="Polar residues" evidence="1">
    <location>
        <begin position="85"/>
        <end position="96"/>
    </location>
</feature>
<dbReference type="RefSeq" id="XP_067058601.1">
    <property type="nucleotide sequence ID" value="XM_067202500.1"/>
</dbReference>
<evidence type="ECO:0008006" key="4">
    <source>
        <dbReference type="Google" id="ProtNLM"/>
    </source>
</evidence>
<feature type="compositionally biased region" description="Low complexity" evidence="1">
    <location>
        <begin position="64"/>
        <end position="75"/>
    </location>
</feature>
<feature type="region of interest" description="Disordered" evidence="1">
    <location>
        <begin position="432"/>
        <end position="493"/>
    </location>
</feature>
<dbReference type="PANTHER" id="PTHR24110">
    <property type="entry name" value="CENTROSOMAL PROTEIN OF 78 KDA"/>
    <property type="match status" value="1"/>
</dbReference>
<protein>
    <recommendedName>
        <fullName evidence="4">Leucine-rich repeat protein</fullName>
    </recommendedName>
</protein>
<dbReference type="Gene3D" id="3.80.10.10">
    <property type="entry name" value="Ribonuclease Inhibitor"/>
    <property type="match status" value="1"/>
</dbReference>
<feature type="compositionally biased region" description="Polar residues" evidence="1">
    <location>
        <begin position="592"/>
        <end position="602"/>
    </location>
</feature>
<dbReference type="GeneID" id="92356434"/>
<dbReference type="Proteomes" id="UP000674143">
    <property type="component" value="Unassembled WGS sequence"/>
</dbReference>
<feature type="compositionally biased region" description="Low complexity" evidence="1">
    <location>
        <begin position="575"/>
        <end position="584"/>
    </location>
</feature>
<dbReference type="InterPro" id="IPR032675">
    <property type="entry name" value="LRR_dom_sf"/>
</dbReference>
<reference evidence="3" key="1">
    <citation type="journal article" date="2021" name="Microbiol. Resour. Announc.">
        <title>LGAAP: Leishmaniinae Genome Assembly and Annotation Pipeline.</title>
        <authorList>
            <person name="Almutairi H."/>
            <person name="Urbaniak M.D."/>
            <person name="Bates M.D."/>
            <person name="Jariyapan N."/>
            <person name="Kwakye-Nuako G."/>
            <person name="Thomaz-Soccol V."/>
            <person name="Al-Salem W.S."/>
            <person name="Dillon R.J."/>
            <person name="Bates P.A."/>
            <person name="Gatherer D."/>
        </authorList>
    </citation>
    <scope>NUCLEOTIDE SEQUENCE [LARGE SCALE GENOMIC DNA]</scope>
</reference>
<evidence type="ECO:0000256" key="1">
    <source>
        <dbReference type="SAM" id="MobiDB-lite"/>
    </source>
</evidence>
<gene>
    <name evidence="2" type="ORF">LSCM4_00418</name>
</gene>